<dbReference type="SUPFAM" id="SSF103032">
    <property type="entry name" value="Hypothetical protein YwqG"/>
    <property type="match status" value="1"/>
</dbReference>
<keyword evidence="2" id="KW-1185">Reference proteome</keyword>
<evidence type="ECO:0000313" key="1">
    <source>
        <dbReference type="EMBL" id="MFC4307767.1"/>
    </source>
</evidence>
<reference evidence="2" key="1">
    <citation type="journal article" date="2019" name="Int. J. Syst. Evol. Microbiol.">
        <title>The Global Catalogue of Microorganisms (GCM) 10K type strain sequencing project: providing services to taxonomists for standard genome sequencing and annotation.</title>
        <authorList>
            <consortium name="The Broad Institute Genomics Platform"/>
            <consortium name="The Broad Institute Genome Sequencing Center for Infectious Disease"/>
            <person name="Wu L."/>
            <person name="Ma J."/>
        </authorList>
    </citation>
    <scope>NUCLEOTIDE SEQUENCE [LARGE SCALE GENOMIC DNA]</scope>
    <source>
        <strain evidence="2">CGMCC 1.10759</strain>
    </source>
</reference>
<dbReference type="RefSeq" id="WP_380594308.1">
    <property type="nucleotide sequence ID" value="NZ_JBHSDU010000001.1"/>
</dbReference>
<name>A0ABV8SLL2_9GAMM</name>
<dbReference type="InterPro" id="IPR015315">
    <property type="entry name" value="DUF1963"/>
</dbReference>
<sequence length="113" mass="12827">MQLDDPPSLTRIRSGIKITRRLPSSERTRSYIGGAPMLPESVQWPTLPHQILGLGNDGQNPPQDHYENVLLLQLDSDIDAMMLWEDLGALQFCISEADLRSRAFDRSFCWLSD</sequence>
<dbReference type="Pfam" id="PF09234">
    <property type="entry name" value="DUF1963"/>
    <property type="match status" value="1"/>
</dbReference>
<comment type="caution">
    <text evidence="1">The sequence shown here is derived from an EMBL/GenBank/DDBJ whole genome shotgun (WGS) entry which is preliminary data.</text>
</comment>
<proteinExistence type="predicted"/>
<accession>A0ABV8SLL2</accession>
<evidence type="ECO:0000313" key="2">
    <source>
        <dbReference type="Proteomes" id="UP001595904"/>
    </source>
</evidence>
<gene>
    <name evidence="1" type="ORF">ACFPN2_01620</name>
</gene>
<dbReference type="EMBL" id="JBHSDU010000001">
    <property type="protein sequence ID" value="MFC4307767.1"/>
    <property type="molecule type" value="Genomic_DNA"/>
</dbReference>
<dbReference type="Proteomes" id="UP001595904">
    <property type="component" value="Unassembled WGS sequence"/>
</dbReference>
<protein>
    <submittedName>
        <fullName evidence="1">DUF1963 domain-containing protein</fullName>
    </submittedName>
</protein>
<organism evidence="1 2">
    <name type="scientific">Steroidobacter flavus</name>
    <dbReference type="NCBI Taxonomy" id="1842136"/>
    <lineage>
        <taxon>Bacteria</taxon>
        <taxon>Pseudomonadati</taxon>
        <taxon>Pseudomonadota</taxon>
        <taxon>Gammaproteobacteria</taxon>
        <taxon>Steroidobacterales</taxon>
        <taxon>Steroidobacteraceae</taxon>
        <taxon>Steroidobacter</taxon>
    </lineage>
</organism>
<dbReference type="Gene3D" id="2.30.320.10">
    <property type="entry name" value="YwqG-like"/>
    <property type="match status" value="1"/>
</dbReference>
<dbReference type="InterPro" id="IPR035948">
    <property type="entry name" value="YwqG-like_sf"/>
</dbReference>